<dbReference type="AlphaFoldDB" id="A0A934IHY6"/>
<dbReference type="Proteomes" id="UP000642488">
    <property type="component" value="Unassembled WGS sequence"/>
</dbReference>
<accession>A0A934IHY6</accession>
<dbReference type="InterPro" id="IPR006158">
    <property type="entry name" value="Cobalamin-bd"/>
</dbReference>
<organism evidence="2 3">
    <name type="scientific">Palleronia pontilimi</name>
    <dbReference type="NCBI Taxonomy" id="1964209"/>
    <lineage>
        <taxon>Bacteria</taxon>
        <taxon>Pseudomonadati</taxon>
        <taxon>Pseudomonadota</taxon>
        <taxon>Alphaproteobacteria</taxon>
        <taxon>Rhodobacterales</taxon>
        <taxon>Roseobacteraceae</taxon>
        <taxon>Palleronia</taxon>
    </lineage>
</organism>
<proteinExistence type="predicted"/>
<dbReference type="GO" id="GO:0046872">
    <property type="term" value="F:metal ion binding"/>
    <property type="evidence" value="ECO:0007669"/>
    <property type="project" value="InterPro"/>
</dbReference>
<dbReference type="Gene3D" id="3.40.50.280">
    <property type="entry name" value="Cobalamin-binding domain"/>
    <property type="match status" value="1"/>
</dbReference>
<comment type="caution">
    <text evidence="2">The sequence shown here is derived from an EMBL/GenBank/DDBJ whole genome shotgun (WGS) entry which is preliminary data.</text>
</comment>
<dbReference type="EMBL" id="JAEKPD010000009">
    <property type="protein sequence ID" value="MBJ3763211.1"/>
    <property type="molecule type" value="Genomic_DNA"/>
</dbReference>
<name>A0A934IHY6_9RHOB</name>
<protein>
    <submittedName>
        <fullName evidence="2">Cobalamin-dependent protein</fullName>
    </submittedName>
</protein>
<evidence type="ECO:0000313" key="3">
    <source>
        <dbReference type="Proteomes" id="UP000642488"/>
    </source>
</evidence>
<dbReference type="SUPFAM" id="SSF52242">
    <property type="entry name" value="Cobalamin (vitamin B12)-binding domain"/>
    <property type="match status" value="1"/>
</dbReference>
<dbReference type="RefSeq" id="WP_198916386.1">
    <property type="nucleotide sequence ID" value="NZ_JAEKPD010000009.1"/>
</dbReference>
<evidence type="ECO:0000259" key="1">
    <source>
        <dbReference type="PROSITE" id="PS51332"/>
    </source>
</evidence>
<dbReference type="GO" id="GO:0031419">
    <property type="term" value="F:cobalamin binding"/>
    <property type="evidence" value="ECO:0007669"/>
    <property type="project" value="InterPro"/>
</dbReference>
<gene>
    <name evidence="2" type="ORF">ILP92_10685</name>
</gene>
<evidence type="ECO:0000313" key="2">
    <source>
        <dbReference type="EMBL" id="MBJ3763211.1"/>
    </source>
</evidence>
<sequence>MSALAQKVLSVMAKRRSAGKGLSETFLAELCNVVGRADAEARDRLIAQMEQAGIFRDEICDIYIPEAARRMGEDWSEDRMSFAEVSIRSARLQAMLRDLEKDDGDDVKRGDQSIMVISFETHTLGAMVLTARLRRSGASVCLMMGRTEAELEKAVSGTDFDGIFLSVSQADDLTVVSRIIETLRGVKLDKSPLIVGGGVVENGIDAALRLTGADHVTDDLMVALELCGCVIERADRK</sequence>
<dbReference type="InterPro" id="IPR036724">
    <property type="entry name" value="Cobalamin-bd_sf"/>
</dbReference>
<feature type="domain" description="B12-binding" evidence="1">
    <location>
        <begin position="109"/>
        <end position="237"/>
    </location>
</feature>
<dbReference type="PROSITE" id="PS51332">
    <property type="entry name" value="B12_BINDING"/>
    <property type="match status" value="1"/>
</dbReference>
<keyword evidence="3" id="KW-1185">Reference proteome</keyword>
<reference evidence="2" key="1">
    <citation type="submission" date="2020-12" db="EMBL/GenBank/DDBJ databases">
        <title>Bacterial taxonomy.</title>
        <authorList>
            <person name="Pan X."/>
        </authorList>
    </citation>
    <scope>NUCLEOTIDE SEQUENCE</scope>
    <source>
        <strain evidence="2">KCTC 52957</strain>
    </source>
</reference>